<reference evidence="9 10" key="1">
    <citation type="journal article" date="2016" name="Sci. Rep.">
        <title>Insights into Adaptations to a Near-Obligate Nematode Endoparasitic Lifestyle from the Finished Genome of Drechmeria coniospora.</title>
        <authorList>
            <person name="Zhang L."/>
            <person name="Zhou Z."/>
            <person name="Guo Q."/>
            <person name="Fokkens L."/>
            <person name="Miskei M."/>
            <person name="Pocsi I."/>
            <person name="Zhang W."/>
            <person name="Chen M."/>
            <person name="Wang L."/>
            <person name="Sun Y."/>
            <person name="Donzelli B.G."/>
            <person name="Gibson D.M."/>
            <person name="Nelson D.R."/>
            <person name="Luo J.G."/>
            <person name="Rep M."/>
            <person name="Liu H."/>
            <person name="Yang S."/>
            <person name="Wang J."/>
            <person name="Krasnoff S.B."/>
            <person name="Xu Y."/>
            <person name="Molnar I."/>
            <person name="Lin M."/>
        </authorList>
    </citation>
    <scope>NUCLEOTIDE SEQUENCE [LARGE SCALE GENOMIC DNA]</scope>
    <source>
        <strain evidence="9 10">ARSEF 6962</strain>
    </source>
</reference>
<organism evidence="9 10">
    <name type="scientific">Drechmeria coniospora</name>
    <name type="common">Nematophagous fungus</name>
    <name type="synonym">Meria coniospora</name>
    <dbReference type="NCBI Taxonomy" id="98403"/>
    <lineage>
        <taxon>Eukaryota</taxon>
        <taxon>Fungi</taxon>
        <taxon>Dikarya</taxon>
        <taxon>Ascomycota</taxon>
        <taxon>Pezizomycotina</taxon>
        <taxon>Sordariomycetes</taxon>
        <taxon>Hypocreomycetidae</taxon>
        <taxon>Hypocreales</taxon>
        <taxon>Ophiocordycipitaceae</taxon>
        <taxon>Drechmeria</taxon>
    </lineage>
</organism>
<dbReference type="InterPro" id="IPR043216">
    <property type="entry name" value="PAP-like"/>
</dbReference>
<dbReference type="Gene3D" id="1.20.144.10">
    <property type="entry name" value="Phosphatidic acid phosphatase type 2/haloperoxidase"/>
    <property type="match status" value="1"/>
</dbReference>
<dbReference type="RefSeq" id="XP_040656466.1">
    <property type="nucleotide sequence ID" value="XM_040801433.1"/>
</dbReference>
<dbReference type="InParanoid" id="A0A151GJ37"/>
<gene>
    <name evidence="9" type="ORF">DCS_04121</name>
</gene>
<dbReference type="STRING" id="98403.A0A151GJ37"/>
<feature type="transmembrane region" description="Helical" evidence="7">
    <location>
        <begin position="249"/>
        <end position="267"/>
    </location>
</feature>
<feature type="region of interest" description="Disordered" evidence="6">
    <location>
        <begin position="355"/>
        <end position="435"/>
    </location>
</feature>
<dbReference type="PANTHER" id="PTHR10165:SF84">
    <property type="entry name" value="PHOSPHATIDIC ACID PHOSPHATASE BETA"/>
    <property type="match status" value="1"/>
</dbReference>
<protein>
    <recommendedName>
        <fullName evidence="8">Phosphatidic acid phosphatase type 2/haloperoxidase domain-containing protein</fullName>
    </recommendedName>
</protein>
<dbReference type="GO" id="GO:0016020">
    <property type="term" value="C:membrane"/>
    <property type="evidence" value="ECO:0007669"/>
    <property type="project" value="UniProtKB-SubCell"/>
</dbReference>
<dbReference type="InterPro" id="IPR000326">
    <property type="entry name" value="PAP2/HPO"/>
</dbReference>
<feature type="transmembrane region" description="Helical" evidence="7">
    <location>
        <begin position="168"/>
        <end position="191"/>
    </location>
</feature>
<evidence type="ECO:0000256" key="7">
    <source>
        <dbReference type="SAM" id="Phobius"/>
    </source>
</evidence>
<feature type="transmembrane region" description="Helical" evidence="7">
    <location>
        <begin position="279"/>
        <end position="302"/>
    </location>
</feature>
<keyword evidence="3 7" id="KW-0812">Transmembrane</keyword>
<feature type="compositionally biased region" description="Acidic residues" evidence="6">
    <location>
        <begin position="355"/>
        <end position="366"/>
    </location>
</feature>
<evidence type="ECO:0000256" key="5">
    <source>
        <dbReference type="ARBA" id="ARBA00023136"/>
    </source>
</evidence>
<keyword evidence="10" id="KW-1185">Reference proteome</keyword>
<accession>A0A151GJ37</accession>
<dbReference type="SMART" id="SM00014">
    <property type="entry name" value="acidPPc"/>
    <property type="match status" value="1"/>
</dbReference>
<dbReference type="GO" id="GO:0008195">
    <property type="term" value="F:phosphatidate phosphatase activity"/>
    <property type="evidence" value="ECO:0007669"/>
    <property type="project" value="TreeGrafter"/>
</dbReference>
<dbReference type="AlphaFoldDB" id="A0A151GJ37"/>
<keyword evidence="5 7" id="KW-0472">Membrane</keyword>
<sequence>MTSRQGRKVLSCVCLHVLQHQDDEEANPVGHSLLFINTNRPPSQFAPAMERETTMQGRQEPTGPRRKPILLVCRTFALQWIALNWLDGLFISAIAGISFGIYYAPLPFTRTFPVTFGDSGDIVYPQWAYPYRGWIIPSWLSGFVSIAMPIGVYLLAQVRVRSASDASSAVVGSLWAVVVSTLVQVVTKILIGGFRPYFLDVCMPDLSLAGSANRTGLNGVGFGRVMYTTEICTQTDGPKLRNAMTSFPSGHATVAFAGFGFLFLWLNGKLKVWADHRPAGWKLLLTLLPLFVAFLMACSLTIDAAHNGYDIVAGSAIGSLAALAVYRTSYAAVWDWRYNHIPLRRREPFVYGAGEEEEEEEEEEVEGYAGQTLSRSAGWGRQRRRRLPKRQPESTRGSPVYATARNGASEAARAGNARPPARDRHRQALTNDEAV</sequence>
<dbReference type="InterPro" id="IPR036938">
    <property type="entry name" value="PAP2/HPO_sf"/>
</dbReference>
<comment type="subcellular location">
    <subcellularLocation>
        <location evidence="1">Membrane</location>
        <topology evidence="1">Multi-pass membrane protein</topology>
    </subcellularLocation>
</comment>
<comment type="similarity">
    <text evidence="2">Belongs to the PA-phosphatase related phosphoesterase family.</text>
</comment>
<proteinExistence type="inferred from homology"/>
<comment type="caution">
    <text evidence="9">The sequence shown here is derived from an EMBL/GenBank/DDBJ whole genome shotgun (WGS) entry which is preliminary data.</text>
</comment>
<dbReference type="GeneID" id="63716764"/>
<dbReference type="SUPFAM" id="SSF48317">
    <property type="entry name" value="Acid phosphatase/Vanadium-dependent haloperoxidase"/>
    <property type="match status" value="1"/>
</dbReference>
<dbReference type="PANTHER" id="PTHR10165">
    <property type="entry name" value="LIPID PHOSPHATE PHOSPHATASE"/>
    <property type="match status" value="1"/>
</dbReference>
<evidence type="ECO:0000256" key="3">
    <source>
        <dbReference type="ARBA" id="ARBA00022692"/>
    </source>
</evidence>
<dbReference type="Proteomes" id="UP000076580">
    <property type="component" value="Chromosome 02"/>
</dbReference>
<evidence type="ECO:0000313" key="9">
    <source>
        <dbReference type="EMBL" id="KYK57114.1"/>
    </source>
</evidence>
<dbReference type="GO" id="GO:0046839">
    <property type="term" value="P:phospholipid dephosphorylation"/>
    <property type="evidence" value="ECO:0007669"/>
    <property type="project" value="TreeGrafter"/>
</dbReference>
<evidence type="ECO:0000256" key="6">
    <source>
        <dbReference type="SAM" id="MobiDB-lite"/>
    </source>
</evidence>
<evidence type="ECO:0000259" key="8">
    <source>
        <dbReference type="SMART" id="SM00014"/>
    </source>
</evidence>
<evidence type="ECO:0000256" key="2">
    <source>
        <dbReference type="ARBA" id="ARBA00008816"/>
    </source>
</evidence>
<dbReference type="EMBL" id="LAYC01000002">
    <property type="protein sequence ID" value="KYK57114.1"/>
    <property type="molecule type" value="Genomic_DNA"/>
</dbReference>
<feature type="transmembrane region" description="Helical" evidence="7">
    <location>
        <begin position="76"/>
        <end position="104"/>
    </location>
</feature>
<evidence type="ECO:0000256" key="4">
    <source>
        <dbReference type="ARBA" id="ARBA00022989"/>
    </source>
</evidence>
<name>A0A151GJ37_DRECN</name>
<feature type="transmembrane region" description="Helical" evidence="7">
    <location>
        <begin position="134"/>
        <end position="156"/>
    </location>
</feature>
<dbReference type="Pfam" id="PF01569">
    <property type="entry name" value="PAP2"/>
    <property type="match status" value="1"/>
</dbReference>
<feature type="transmembrane region" description="Helical" evidence="7">
    <location>
        <begin position="308"/>
        <end position="326"/>
    </location>
</feature>
<dbReference type="CDD" id="cd03390">
    <property type="entry name" value="PAP2_containing_1_like"/>
    <property type="match status" value="1"/>
</dbReference>
<evidence type="ECO:0000313" key="10">
    <source>
        <dbReference type="Proteomes" id="UP000076580"/>
    </source>
</evidence>
<dbReference type="GO" id="GO:0006644">
    <property type="term" value="P:phospholipid metabolic process"/>
    <property type="evidence" value="ECO:0007669"/>
    <property type="project" value="InterPro"/>
</dbReference>
<evidence type="ECO:0000256" key="1">
    <source>
        <dbReference type="ARBA" id="ARBA00004141"/>
    </source>
</evidence>
<keyword evidence="4 7" id="KW-1133">Transmembrane helix</keyword>
<feature type="domain" description="Phosphatidic acid phosphatase type 2/haloperoxidase" evidence="8">
    <location>
        <begin position="170"/>
        <end position="326"/>
    </location>
</feature>